<name>A0A6V8NZQ3_9ACTN</name>
<evidence type="ECO:0000313" key="1">
    <source>
        <dbReference type="EMBL" id="GFP25687.1"/>
    </source>
</evidence>
<gene>
    <name evidence="1" type="ORF">HKBW3S25_01168</name>
</gene>
<accession>A0A6V8NZQ3</accession>
<dbReference type="Proteomes" id="UP000543224">
    <property type="component" value="Unassembled WGS sequence"/>
</dbReference>
<evidence type="ECO:0000313" key="2">
    <source>
        <dbReference type="Proteomes" id="UP000543224"/>
    </source>
</evidence>
<dbReference type="EMBL" id="BLRX01000162">
    <property type="protein sequence ID" value="GFP25687.1"/>
    <property type="molecule type" value="Genomic_DNA"/>
</dbReference>
<protein>
    <submittedName>
        <fullName evidence="1">Uncharacterized protein</fullName>
    </submittedName>
</protein>
<organism evidence="1 2">
    <name type="scientific">Candidatus Hakubella thermalkaliphila</name>
    <dbReference type="NCBI Taxonomy" id="2754717"/>
    <lineage>
        <taxon>Bacteria</taxon>
        <taxon>Bacillati</taxon>
        <taxon>Actinomycetota</taxon>
        <taxon>Actinomycetota incertae sedis</taxon>
        <taxon>Candidatus Hakubellales</taxon>
        <taxon>Candidatus Hakubellaceae</taxon>
        <taxon>Candidatus Hakubella</taxon>
    </lineage>
</organism>
<reference evidence="1 2" key="1">
    <citation type="journal article" date="2020" name="Front. Microbiol.">
        <title>Single-cell genomics of novel Actinobacteria with the Wood-Ljungdahl pathway discovered in a serpentinizing system.</title>
        <authorList>
            <person name="Merino N."/>
            <person name="Kawai M."/>
            <person name="Boyd E.S."/>
            <person name="Colman D.R."/>
            <person name="McGlynn S.E."/>
            <person name="Nealson K.H."/>
            <person name="Kurokawa K."/>
            <person name="Hongoh Y."/>
        </authorList>
    </citation>
    <scope>NUCLEOTIDE SEQUENCE [LARGE SCALE GENOMIC DNA]</scope>
    <source>
        <strain evidence="1 2">S25</strain>
    </source>
</reference>
<proteinExistence type="predicted"/>
<sequence length="143" mass="16301">MTKLQLSYEHSRGEGTVSLFVQSDSAIMELKSIPSVGQYRLFPVWLGVTQMATIQTTRSLSQAIIDAFKDHVSKIDGVSAAYLKVRGDSFSIWTIIDRDDTALMRQVFKAEFELMDRFPDPEFDFRVIPKDIFSPPETFTQIL</sequence>
<comment type="caution">
    <text evidence="1">The sequence shown here is derived from an EMBL/GenBank/DDBJ whole genome shotgun (WGS) entry which is preliminary data.</text>
</comment>
<dbReference type="AlphaFoldDB" id="A0A6V8NZQ3"/>